<sequence length="172" mass="20035">MSKMGVSNSQKYTISKHATMRIHTRFNIPKNRVKAWVDRFLAQATFFKECENSKSGELQIFKLDDVLVVLNVDEYIVITAYSYNPFNKTNGLSDEMMNLLRPSLDSILAKEKIHLRDDLDGLMLDLQIEYQAFQNHPKSEKSFEKFLEGIDKINQRIETSQSLIQNIEKLKE</sequence>
<name>A0A5B7SWL1_9LACO</name>
<dbReference type="Proteomes" id="UP000310673">
    <property type="component" value="Chromosome"/>
</dbReference>
<evidence type="ECO:0000313" key="1">
    <source>
        <dbReference type="EMBL" id="QCX23763.1"/>
    </source>
</evidence>
<protein>
    <submittedName>
        <fullName evidence="1">Uncharacterized protein</fullName>
    </submittedName>
</protein>
<dbReference type="AlphaFoldDB" id="A0A5B7SWL1"/>
<reference evidence="1 2" key="1">
    <citation type="submission" date="2019-05" db="EMBL/GenBank/DDBJ databases">
        <title>Genome Sequence of Lactobacillus futsaii Y97, a Potential Probiotic Strain Isolated from the Futsai of Taiwan.</title>
        <authorList>
            <person name="Du X."/>
        </authorList>
    </citation>
    <scope>NUCLEOTIDE SEQUENCE [LARGE SCALE GENOMIC DNA]</scope>
    <source>
        <strain evidence="1 2">Y97</strain>
    </source>
</reference>
<proteinExistence type="predicted"/>
<dbReference type="KEGG" id="lft:FG051_00990"/>
<evidence type="ECO:0000313" key="2">
    <source>
        <dbReference type="Proteomes" id="UP000310673"/>
    </source>
</evidence>
<dbReference type="EMBL" id="CP040736">
    <property type="protein sequence ID" value="QCX23763.1"/>
    <property type="molecule type" value="Genomic_DNA"/>
</dbReference>
<accession>A0A5B7SWL1</accession>
<gene>
    <name evidence="1" type="ORF">FG051_00990</name>
</gene>
<organism evidence="1 2">
    <name type="scientific">Companilactobacillus futsaii</name>
    <dbReference type="NCBI Taxonomy" id="938155"/>
    <lineage>
        <taxon>Bacteria</taxon>
        <taxon>Bacillati</taxon>
        <taxon>Bacillota</taxon>
        <taxon>Bacilli</taxon>
        <taxon>Lactobacillales</taxon>
        <taxon>Lactobacillaceae</taxon>
        <taxon>Companilactobacillus</taxon>
    </lineage>
</organism>